<sequence length="144" mass="15084">MFEQGVRRGFPVLTSKYRPSLPPRGDTPISGDGAKDEAGEPTVAAPCQLGVAEQVTCHNSGKSLVIGSGELNSWPGAVDRAEATEVNPLSRIVSDVASLRGRSHTFNVAASKPTARKRPLTAGPQARLPTLGGSGFKERPPTLI</sequence>
<protein>
    <submittedName>
        <fullName evidence="2">Uncharacterized protein</fullName>
    </submittedName>
</protein>
<proteinExistence type="predicted"/>
<name>A0A9Q0ESB7_9TELE</name>
<keyword evidence="3" id="KW-1185">Reference proteome</keyword>
<dbReference type="AlphaFoldDB" id="A0A9Q0ESB7"/>
<reference evidence="2" key="1">
    <citation type="submission" date="2022-07" db="EMBL/GenBank/DDBJ databases">
        <title>Chromosome-level genome of Muraenolepis orangiensis.</title>
        <authorList>
            <person name="Kim J."/>
        </authorList>
    </citation>
    <scope>NUCLEOTIDE SEQUENCE</scope>
    <source>
        <strain evidence="2">KU_S4_2022</strain>
        <tissue evidence="2">Muscle</tissue>
    </source>
</reference>
<comment type="caution">
    <text evidence="2">The sequence shown here is derived from an EMBL/GenBank/DDBJ whole genome shotgun (WGS) entry which is preliminary data.</text>
</comment>
<evidence type="ECO:0000256" key="1">
    <source>
        <dbReference type="SAM" id="MobiDB-lite"/>
    </source>
</evidence>
<accession>A0A9Q0ESB7</accession>
<feature type="region of interest" description="Disordered" evidence="1">
    <location>
        <begin position="107"/>
        <end position="144"/>
    </location>
</feature>
<evidence type="ECO:0000313" key="2">
    <source>
        <dbReference type="EMBL" id="KAJ3612334.1"/>
    </source>
</evidence>
<feature type="region of interest" description="Disordered" evidence="1">
    <location>
        <begin position="1"/>
        <end position="41"/>
    </location>
</feature>
<evidence type="ECO:0000313" key="3">
    <source>
        <dbReference type="Proteomes" id="UP001148018"/>
    </source>
</evidence>
<dbReference type="EMBL" id="JANIIK010000036">
    <property type="protein sequence ID" value="KAJ3612334.1"/>
    <property type="molecule type" value="Genomic_DNA"/>
</dbReference>
<dbReference type="Proteomes" id="UP001148018">
    <property type="component" value="Unassembled WGS sequence"/>
</dbReference>
<organism evidence="2 3">
    <name type="scientific">Muraenolepis orangiensis</name>
    <name type="common">Patagonian moray cod</name>
    <dbReference type="NCBI Taxonomy" id="630683"/>
    <lineage>
        <taxon>Eukaryota</taxon>
        <taxon>Metazoa</taxon>
        <taxon>Chordata</taxon>
        <taxon>Craniata</taxon>
        <taxon>Vertebrata</taxon>
        <taxon>Euteleostomi</taxon>
        <taxon>Actinopterygii</taxon>
        <taxon>Neopterygii</taxon>
        <taxon>Teleostei</taxon>
        <taxon>Neoteleostei</taxon>
        <taxon>Acanthomorphata</taxon>
        <taxon>Zeiogadaria</taxon>
        <taxon>Gadariae</taxon>
        <taxon>Gadiformes</taxon>
        <taxon>Muraenolepidoidei</taxon>
        <taxon>Muraenolepididae</taxon>
        <taxon>Muraenolepis</taxon>
    </lineage>
</organism>
<gene>
    <name evidence="2" type="ORF">NHX12_020610</name>
</gene>